<accession>A0ABQ9YU92</accession>
<comment type="caution">
    <text evidence="2">The sequence shown here is derived from an EMBL/GenBank/DDBJ whole genome shotgun (WGS) entry which is preliminary data.</text>
</comment>
<protein>
    <submittedName>
        <fullName evidence="2">Uncharacterized protein</fullName>
    </submittedName>
</protein>
<name>A0ABQ9YU92_9CRUS</name>
<dbReference type="EMBL" id="JAOYFB010000001">
    <property type="protein sequence ID" value="KAK4004136.1"/>
    <property type="molecule type" value="Genomic_DNA"/>
</dbReference>
<feature type="region of interest" description="Disordered" evidence="1">
    <location>
        <begin position="51"/>
        <end position="76"/>
    </location>
</feature>
<reference evidence="2 3" key="1">
    <citation type="journal article" date="2023" name="Nucleic Acids Res.">
        <title>The hologenome of Daphnia magna reveals possible DNA methylation and microbiome-mediated evolution of the host genome.</title>
        <authorList>
            <person name="Chaturvedi A."/>
            <person name="Li X."/>
            <person name="Dhandapani V."/>
            <person name="Marshall H."/>
            <person name="Kissane S."/>
            <person name="Cuenca-Cambronero M."/>
            <person name="Asole G."/>
            <person name="Calvet F."/>
            <person name="Ruiz-Romero M."/>
            <person name="Marangio P."/>
            <person name="Guigo R."/>
            <person name="Rago D."/>
            <person name="Mirbahai L."/>
            <person name="Eastwood N."/>
            <person name="Colbourne J.K."/>
            <person name="Zhou J."/>
            <person name="Mallon E."/>
            <person name="Orsini L."/>
        </authorList>
    </citation>
    <scope>NUCLEOTIDE SEQUENCE [LARGE SCALE GENOMIC DNA]</scope>
    <source>
        <strain evidence="2">LRV0_1</strain>
    </source>
</reference>
<evidence type="ECO:0000256" key="1">
    <source>
        <dbReference type="SAM" id="MobiDB-lite"/>
    </source>
</evidence>
<feature type="region of interest" description="Disordered" evidence="1">
    <location>
        <begin position="96"/>
        <end position="153"/>
    </location>
</feature>
<evidence type="ECO:0000313" key="3">
    <source>
        <dbReference type="Proteomes" id="UP001234178"/>
    </source>
</evidence>
<gene>
    <name evidence="2" type="ORF">OUZ56_005881</name>
</gene>
<sequence length="153" mass="16942">MNGQKFKLLFNGNGRNDPLRVTLMEQLTLVAGPAESKNAAPPSAGALHLFVRPFDERGTHDDDGRGGAAAHRSLPSLASIHPKSCQCVCMTVAIEKEEEEEEEENRKRDQRGSGYQGGRHSDFLKNGKKKKIRNKTKVETTPPPPLDLPCRKR</sequence>
<organism evidence="2 3">
    <name type="scientific">Daphnia magna</name>
    <dbReference type="NCBI Taxonomy" id="35525"/>
    <lineage>
        <taxon>Eukaryota</taxon>
        <taxon>Metazoa</taxon>
        <taxon>Ecdysozoa</taxon>
        <taxon>Arthropoda</taxon>
        <taxon>Crustacea</taxon>
        <taxon>Branchiopoda</taxon>
        <taxon>Diplostraca</taxon>
        <taxon>Cladocera</taxon>
        <taxon>Anomopoda</taxon>
        <taxon>Daphniidae</taxon>
        <taxon>Daphnia</taxon>
    </lineage>
</organism>
<proteinExistence type="predicted"/>
<keyword evidence="3" id="KW-1185">Reference proteome</keyword>
<feature type="compositionally biased region" description="Basic and acidic residues" evidence="1">
    <location>
        <begin position="53"/>
        <end position="65"/>
    </location>
</feature>
<dbReference type="Proteomes" id="UP001234178">
    <property type="component" value="Unassembled WGS sequence"/>
</dbReference>
<evidence type="ECO:0000313" key="2">
    <source>
        <dbReference type="EMBL" id="KAK4004136.1"/>
    </source>
</evidence>
<feature type="compositionally biased region" description="Basic residues" evidence="1">
    <location>
        <begin position="126"/>
        <end position="135"/>
    </location>
</feature>